<dbReference type="Gene3D" id="3.40.50.720">
    <property type="entry name" value="NAD(P)-binding Rossmann-like Domain"/>
    <property type="match status" value="1"/>
</dbReference>
<dbReference type="RefSeq" id="WP_090300971.1">
    <property type="nucleotide sequence ID" value="NZ_CP098807.1"/>
</dbReference>
<proteinExistence type="inferred from homology"/>
<protein>
    <submittedName>
        <fullName evidence="2">SDR family oxidoreductase</fullName>
    </submittedName>
</protein>
<accession>A0A9Q8Y7Y2</accession>
<dbReference type="SUPFAM" id="SSF51735">
    <property type="entry name" value="NAD(P)-binding Rossmann-fold domains"/>
    <property type="match status" value="1"/>
</dbReference>
<gene>
    <name evidence="2" type="ORF">NE863_19375</name>
</gene>
<evidence type="ECO:0000256" key="1">
    <source>
        <dbReference type="ARBA" id="ARBA00006484"/>
    </source>
</evidence>
<reference evidence="2" key="1">
    <citation type="submission" date="2022-06" db="EMBL/GenBank/DDBJ databases">
        <title>Physiological and biochemical characterization and genomic elucidation of a strain of the genus Ensifer adhaerens M8 that combines arsenic oxidation and chromium reduction.</title>
        <authorList>
            <person name="Li X."/>
            <person name="Yu c."/>
        </authorList>
    </citation>
    <scope>NUCLEOTIDE SEQUENCE</scope>
    <source>
        <strain evidence="2">M8</strain>
    </source>
</reference>
<sequence length="259" mass="26669">MDLGIAGKRALVLGGSKGLGRGIAETLAGEGVIVALTGRDATSAAKVAGDISPSARGYALDLSKPESLDGLLDQLEADFGAIDILVLNGGGPPPSPASVIEPDFWRAQFETMVLAGMRIAGRLLPGMRERQFGRIIAVASTSIREPIVGLTASNALRSAVAGWLKTLAGEVAADGVTVNLLLPGRLATDRTLSFDRMDAESEGLDIETVAARSQRDIPIGRYGTPAEFGAAAAFLAGRQASYITGVALPIDGGLSRSML</sequence>
<dbReference type="OrthoDB" id="9793325at2"/>
<dbReference type="InterPro" id="IPR050259">
    <property type="entry name" value="SDR"/>
</dbReference>
<dbReference type="EMBL" id="CP098807">
    <property type="protein sequence ID" value="USJ23406.1"/>
    <property type="molecule type" value="Genomic_DNA"/>
</dbReference>
<dbReference type="PRINTS" id="PR00081">
    <property type="entry name" value="GDHRDH"/>
</dbReference>
<evidence type="ECO:0000313" key="3">
    <source>
        <dbReference type="Proteomes" id="UP001055460"/>
    </source>
</evidence>
<dbReference type="InterPro" id="IPR036291">
    <property type="entry name" value="NAD(P)-bd_dom_sf"/>
</dbReference>
<dbReference type="PANTHER" id="PTHR42879:SF6">
    <property type="entry name" value="NADPH-DEPENDENT REDUCTASE BACG"/>
    <property type="match status" value="1"/>
</dbReference>
<dbReference type="PANTHER" id="PTHR42879">
    <property type="entry name" value="3-OXOACYL-(ACYL-CARRIER-PROTEIN) REDUCTASE"/>
    <property type="match status" value="1"/>
</dbReference>
<dbReference type="Pfam" id="PF13561">
    <property type="entry name" value="adh_short_C2"/>
    <property type="match status" value="1"/>
</dbReference>
<name>A0A9Q8Y7Y2_ENSAD</name>
<organism evidence="2 3">
    <name type="scientific">Ensifer adhaerens</name>
    <name type="common">Sinorhizobium morelense</name>
    <dbReference type="NCBI Taxonomy" id="106592"/>
    <lineage>
        <taxon>Bacteria</taxon>
        <taxon>Pseudomonadati</taxon>
        <taxon>Pseudomonadota</taxon>
        <taxon>Alphaproteobacteria</taxon>
        <taxon>Hyphomicrobiales</taxon>
        <taxon>Rhizobiaceae</taxon>
        <taxon>Sinorhizobium/Ensifer group</taxon>
        <taxon>Ensifer</taxon>
    </lineage>
</organism>
<dbReference type="InterPro" id="IPR002347">
    <property type="entry name" value="SDR_fam"/>
</dbReference>
<evidence type="ECO:0000313" key="2">
    <source>
        <dbReference type="EMBL" id="USJ23406.1"/>
    </source>
</evidence>
<dbReference type="Proteomes" id="UP001055460">
    <property type="component" value="Chromosome"/>
</dbReference>
<comment type="similarity">
    <text evidence="1">Belongs to the short-chain dehydrogenases/reductases (SDR) family.</text>
</comment>
<dbReference type="AlphaFoldDB" id="A0A9Q8Y7Y2"/>